<feature type="binding site" evidence="8">
    <location>
        <position position="302"/>
    </location>
    <ligand>
        <name>Fe cation</name>
        <dbReference type="ChEBI" id="CHEBI:24875"/>
    </ligand>
</feature>
<evidence type="ECO:0000256" key="4">
    <source>
        <dbReference type="ARBA" id="ARBA00022723"/>
    </source>
</evidence>
<dbReference type="PROSITE" id="PS01016">
    <property type="entry name" value="GLYCOPROTEASE"/>
    <property type="match status" value="1"/>
</dbReference>
<dbReference type="EC" id="2.3.1.234" evidence="8"/>
<feature type="binding site" evidence="8">
    <location>
        <position position="180"/>
    </location>
    <ligand>
        <name>substrate</name>
    </ligand>
</feature>
<feature type="binding site" evidence="8">
    <location>
        <position position="116"/>
    </location>
    <ligand>
        <name>Fe cation</name>
        <dbReference type="ChEBI" id="CHEBI:24875"/>
    </ligand>
</feature>
<dbReference type="Gene3D" id="3.30.420.40">
    <property type="match status" value="2"/>
</dbReference>
<evidence type="ECO:0000256" key="7">
    <source>
        <dbReference type="ARBA" id="ARBA00048117"/>
    </source>
</evidence>
<dbReference type="InterPro" id="IPR017861">
    <property type="entry name" value="KAE1/TsaD"/>
</dbReference>
<dbReference type="Pfam" id="PF00814">
    <property type="entry name" value="TsaD"/>
    <property type="match status" value="1"/>
</dbReference>
<dbReference type="Proteomes" id="UP000064514">
    <property type="component" value="Unassembled WGS sequence"/>
</dbReference>
<dbReference type="FunFam" id="3.30.420.40:FF:000012">
    <property type="entry name" value="tRNA N6-adenosine threonylcarbamoyltransferase"/>
    <property type="match status" value="1"/>
</dbReference>
<keyword evidence="4 8" id="KW-0479">Metal-binding</keyword>
<evidence type="ECO:0000256" key="8">
    <source>
        <dbReference type="HAMAP-Rule" id="MF_01445"/>
    </source>
</evidence>
<dbReference type="PANTHER" id="PTHR11735">
    <property type="entry name" value="TRNA N6-ADENOSINE THREONYLCARBAMOYLTRANSFERASE"/>
    <property type="match status" value="1"/>
</dbReference>
<dbReference type="GO" id="GO:0002949">
    <property type="term" value="P:tRNA threonylcarbamoyladenosine modification"/>
    <property type="evidence" value="ECO:0007669"/>
    <property type="project" value="UniProtKB-UniRule"/>
</dbReference>
<feature type="binding site" evidence="8">
    <location>
        <begin position="134"/>
        <end position="138"/>
    </location>
    <ligand>
        <name>substrate</name>
    </ligand>
</feature>
<comment type="subcellular location">
    <subcellularLocation>
        <location evidence="8">Cytoplasm</location>
    </subcellularLocation>
</comment>
<name>A0A3F3H382_9LACO</name>
<feature type="binding site" evidence="8">
    <location>
        <position position="112"/>
    </location>
    <ligand>
        <name>Fe cation</name>
        <dbReference type="ChEBI" id="CHEBI:24875"/>
    </ligand>
</feature>
<keyword evidence="2 8" id="KW-0808">Transferase</keyword>
<dbReference type="GO" id="GO:0005737">
    <property type="term" value="C:cytoplasm"/>
    <property type="evidence" value="ECO:0007669"/>
    <property type="project" value="UniProtKB-SubCell"/>
</dbReference>
<evidence type="ECO:0000256" key="2">
    <source>
        <dbReference type="ARBA" id="ARBA00022679"/>
    </source>
</evidence>
<dbReference type="InterPro" id="IPR017860">
    <property type="entry name" value="Peptidase_M22_CS"/>
</dbReference>
<protein>
    <recommendedName>
        <fullName evidence="8">tRNA N6-adenosine threonylcarbamoyltransferase</fullName>
        <ecNumber evidence="8">2.3.1.234</ecNumber>
    </recommendedName>
    <alternativeName>
        <fullName evidence="8">N6-L-threonylcarbamoyladenine synthase</fullName>
        <shortName evidence="8">t(6)A synthase</shortName>
    </alternativeName>
    <alternativeName>
        <fullName evidence="8">t(6)A37 threonylcarbamoyladenosine biosynthesis protein TsaD</fullName>
    </alternativeName>
    <alternativeName>
        <fullName evidence="8">tRNA threonylcarbamoyladenosine biosynthesis protein TsaD</fullName>
    </alternativeName>
</protein>
<dbReference type="EMBL" id="DF968081">
    <property type="protein sequence ID" value="GAP04322.1"/>
    <property type="molecule type" value="Genomic_DNA"/>
</dbReference>
<evidence type="ECO:0000256" key="5">
    <source>
        <dbReference type="ARBA" id="ARBA00023004"/>
    </source>
</evidence>
<dbReference type="AlphaFoldDB" id="A0A3F3H382"/>
<feature type="binding site" evidence="8">
    <location>
        <position position="167"/>
    </location>
    <ligand>
        <name>substrate</name>
    </ligand>
</feature>
<dbReference type="InterPro" id="IPR043129">
    <property type="entry name" value="ATPase_NBD"/>
</dbReference>
<dbReference type="GO" id="GO:0061711">
    <property type="term" value="F:tRNA N(6)-L-threonylcarbamoyladenine synthase activity"/>
    <property type="evidence" value="ECO:0007669"/>
    <property type="project" value="UniProtKB-EC"/>
</dbReference>
<keyword evidence="5 8" id="KW-0408">Iron</keyword>
<evidence type="ECO:0000256" key="6">
    <source>
        <dbReference type="ARBA" id="ARBA00023315"/>
    </source>
</evidence>
<dbReference type="RefSeq" id="WP_059393747.1">
    <property type="nucleotide sequence ID" value="NZ_DF968081.1"/>
</dbReference>
<dbReference type="SUPFAM" id="SSF53067">
    <property type="entry name" value="Actin-like ATPase domain"/>
    <property type="match status" value="2"/>
</dbReference>
<dbReference type="NCBIfam" id="TIGR03723">
    <property type="entry name" value="T6A_TsaD_YgjD"/>
    <property type="match status" value="1"/>
</dbReference>
<gene>
    <name evidence="10" type="primary">gcp</name>
    <name evidence="8" type="synonym">tsaD</name>
    <name evidence="10" type="ORF">FTRO_0040620</name>
</gene>
<dbReference type="STRING" id="709323.GCA_001047135_00869"/>
<keyword evidence="1 8" id="KW-0963">Cytoplasm</keyword>
<comment type="function">
    <text evidence="8">Required for the formation of a threonylcarbamoyl group on adenosine at position 37 (t(6)A37) in tRNAs that read codons beginning with adenine. Is involved in the transfer of the threonylcarbamoyl moiety of threonylcarbamoyl-AMP (TC-AMP) to the N6 group of A37, together with TsaE and TsaB. TsaD likely plays a direct catalytic role in this reaction.</text>
</comment>
<keyword evidence="3 8" id="KW-0819">tRNA processing</keyword>
<keyword evidence="6 8" id="KW-0012">Acyltransferase</keyword>
<dbReference type="CDD" id="cd24133">
    <property type="entry name" value="ASKHA_NBD_TsaD_bac"/>
    <property type="match status" value="1"/>
</dbReference>
<accession>A0A3F3H382</accession>
<evidence type="ECO:0000256" key="3">
    <source>
        <dbReference type="ARBA" id="ARBA00022694"/>
    </source>
</evidence>
<proteinExistence type="inferred from homology"/>
<dbReference type="InterPro" id="IPR022450">
    <property type="entry name" value="TsaD"/>
</dbReference>
<dbReference type="FunFam" id="3.30.420.40:FF:000040">
    <property type="entry name" value="tRNA N6-adenosine threonylcarbamoyltransferase"/>
    <property type="match status" value="1"/>
</dbReference>
<organism evidence="10">
    <name type="scientific">Fructobacillus tropaeoli</name>
    <dbReference type="NCBI Taxonomy" id="709323"/>
    <lineage>
        <taxon>Bacteria</taxon>
        <taxon>Bacillati</taxon>
        <taxon>Bacillota</taxon>
        <taxon>Bacilli</taxon>
        <taxon>Lactobacillales</taxon>
        <taxon>Lactobacillaceae</taxon>
        <taxon>Fructobacillus</taxon>
    </lineage>
</organism>
<feature type="domain" description="Gcp-like" evidence="9">
    <location>
        <begin position="24"/>
        <end position="308"/>
    </location>
</feature>
<comment type="cofactor">
    <cofactor evidence="8">
        <name>Fe(2+)</name>
        <dbReference type="ChEBI" id="CHEBI:29033"/>
    </cofactor>
    <text evidence="8">Binds 1 Fe(2+) ion per subunit.</text>
</comment>
<dbReference type="PANTHER" id="PTHR11735:SF6">
    <property type="entry name" value="TRNA N6-ADENOSINE THREONYLCARBAMOYLTRANSFERASE, MITOCHONDRIAL"/>
    <property type="match status" value="1"/>
</dbReference>
<reference evidence="10" key="1">
    <citation type="journal article" date="2015" name="BMC Genomics">
        <title>Comparative genomics of Fructobacillus spp. and Leuconostoc spp. reveals niche-specific evolution of Fructobacillus spp.</title>
        <authorList>
            <person name="Endo A."/>
            <person name="Tanizawa Y."/>
            <person name="Tanaka N."/>
            <person name="Maeno S."/>
            <person name="Kumar H."/>
            <person name="Shiwa Y."/>
            <person name="Okada S."/>
            <person name="Yoshikawa H."/>
            <person name="Dicks L."/>
            <person name="Nakagawa J."/>
            <person name="Arita M."/>
        </authorList>
    </citation>
    <scope>NUCLEOTIDE SEQUENCE [LARGE SCALE GENOMIC DNA]</scope>
    <source>
        <strain evidence="10">F214-1</strain>
    </source>
</reference>
<evidence type="ECO:0000313" key="10">
    <source>
        <dbReference type="EMBL" id="GAP04322.1"/>
    </source>
</evidence>
<dbReference type="GO" id="GO:0005506">
    <property type="term" value="F:iron ion binding"/>
    <property type="evidence" value="ECO:0007669"/>
    <property type="project" value="UniProtKB-UniRule"/>
</dbReference>
<dbReference type="PRINTS" id="PR00789">
    <property type="entry name" value="OSIALOPTASE"/>
</dbReference>
<feature type="binding site" evidence="8">
    <location>
        <position position="273"/>
    </location>
    <ligand>
        <name>substrate</name>
    </ligand>
</feature>
<feature type="binding site" evidence="8">
    <location>
        <position position="184"/>
    </location>
    <ligand>
        <name>substrate</name>
    </ligand>
</feature>
<comment type="catalytic activity">
    <reaction evidence="7 8">
        <text>L-threonylcarbamoyladenylate + adenosine(37) in tRNA = N(6)-L-threonylcarbamoyladenosine(37) in tRNA + AMP + H(+)</text>
        <dbReference type="Rhea" id="RHEA:37059"/>
        <dbReference type="Rhea" id="RHEA-COMP:10162"/>
        <dbReference type="Rhea" id="RHEA-COMP:10163"/>
        <dbReference type="ChEBI" id="CHEBI:15378"/>
        <dbReference type="ChEBI" id="CHEBI:73682"/>
        <dbReference type="ChEBI" id="CHEBI:74411"/>
        <dbReference type="ChEBI" id="CHEBI:74418"/>
        <dbReference type="ChEBI" id="CHEBI:456215"/>
        <dbReference type="EC" id="2.3.1.234"/>
    </reaction>
</comment>
<evidence type="ECO:0000259" key="9">
    <source>
        <dbReference type="Pfam" id="PF00814"/>
    </source>
</evidence>
<dbReference type="HAMAP" id="MF_01445">
    <property type="entry name" value="TsaD"/>
    <property type="match status" value="1"/>
</dbReference>
<dbReference type="InterPro" id="IPR000905">
    <property type="entry name" value="Gcp-like_dom"/>
</dbReference>
<comment type="similarity">
    <text evidence="8">Belongs to the KAE1 / TsaD family.</text>
</comment>
<sequence length="344" mass="36705">MTTLIAFESSADETSVAVVKDGQTVLSNAVATQINSHQRFGGIVPEVASRHHLEWITKTLDIALADAKIQPEDLDGVAVTYGPGLVGSLLVGLMGAKTFAMAHDLPLIPVNHLAGHIAAANFNRPIVFPALALMVSGGHTELVLMKEPNDFHILGETFDDAAGESYDKVGRLLHLPYPAGKAIDEMAHKGQVTIDFPQAMAKEAGYDFSFSGLKSAVINQVHNAEQRGETIKEEDLAASFQAAVIKALVGRTKRALTDFPVKSLVLAGGVAANSGLRTALTDLMADFPAVDFIPVPKQYTGDNAAMIGAAGYWNYEDKIFADLDLNTNPGLDFPLADLNQQDNE</sequence>
<dbReference type="NCBIfam" id="TIGR00329">
    <property type="entry name" value="gcp_kae1"/>
    <property type="match status" value="1"/>
</dbReference>
<evidence type="ECO:0000256" key="1">
    <source>
        <dbReference type="ARBA" id="ARBA00022490"/>
    </source>
</evidence>